<dbReference type="Proteomes" id="UP000250043">
    <property type="component" value="Unassembled WGS sequence"/>
</dbReference>
<accession>A0A8E2B4K7</accession>
<organism evidence="1 2">
    <name type="scientific">Obba rivulosa</name>
    <dbReference type="NCBI Taxonomy" id="1052685"/>
    <lineage>
        <taxon>Eukaryota</taxon>
        <taxon>Fungi</taxon>
        <taxon>Dikarya</taxon>
        <taxon>Basidiomycota</taxon>
        <taxon>Agaricomycotina</taxon>
        <taxon>Agaricomycetes</taxon>
        <taxon>Polyporales</taxon>
        <taxon>Gelatoporiaceae</taxon>
        <taxon>Obba</taxon>
    </lineage>
</organism>
<dbReference type="EMBL" id="KV722370">
    <property type="protein sequence ID" value="OCH92362.1"/>
    <property type="molecule type" value="Genomic_DNA"/>
</dbReference>
<reference evidence="1 2" key="1">
    <citation type="submission" date="2016-07" db="EMBL/GenBank/DDBJ databases">
        <title>Draft genome of the white-rot fungus Obba rivulosa 3A-2.</title>
        <authorList>
            <consortium name="DOE Joint Genome Institute"/>
            <person name="Miettinen O."/>
            <person name="Riley R."/>
            <person name="Acob R."/>
            <person name="Barry K."/>
            <person name="Cullen D."/>
            <person name="De Vries R."/>
            <person name="Hainaut M."/>
            <person name="Hatakka A."/>
            <person name="Henrissat B."/>
            <person name="Hilden K."/>
            <person name="Kuo R."/>
            <person name="Labutti K."/>
            <person name="Lipzen A."/>
            <person name="Makela M.R."/>
            <person name="Sandor L."/>
            <person name="Spatafora J.W."/>
            <person name="Grigoriev I.V."/>
            <person name="Hibbett D.S."/>
        </authorList>
    </citation>
    <scope>NUCLEOTIDE SEQUENCE [LARGE SCALE GENOMIC DNA]</scope>
    <source>
        <strain evidence="1 2">3A-2</strain>
    </source>
</reference>
<protein>
    <submittedName>
        <fullName evidence="1">Uncharacterized protein</fullName>
    </submittedName>
</protein>
<evidence type="ECO:0000313" key="2">
    <source>
        <dbReference type="Proteomes" id="UP000250043"/>
    </source>
</evidence>
<sequence>MQLAPNISRSRFWGSWYTKDAAWFRYMAMPLRGKFSMTPRSLELGWRSPDEGDASHAAMFLTFVRKAVEVLRPFLSPCAVTEEVYAEHKASFDRNLSRGMGTPQTVLVLSVRILLRMWKAPLRKRLWSAICTYEEDGQRRICTVQLADVRSSG</sequence>
<proteinExistence type="predicted"/>
<dbReference type="AlphaFoldDB" id="A0A8E2B4K7"/>
<gene>
    <name evidence="1" type="ORF">OBBRIDRAFT_791355</name>
</gene>
<keyword evidence="2" id="KW-1185">Reference proteome</keyword>
<evidence type="ECO:0000313" key="1">
    <source>
        <dbReference type="EMBL" id="OCH92362.1"/>
    </source>
</evidence>
<name>A0A8E2B4K7_9APHY</name>